<dbReference type="InterPro" id="IPR043519">
    <property type="entry name" value="NT_sf"/>
</dbReference>
<dbReference type="EMBL" id="MSTI01000126">
    <property type="protein sequence ID" value="OLV16847.1"/>
    <property type="molecule type" value="Genomic_DNA"/>
</dbReference>
<evidence type="ECO:0008006" key="3">
    <source>
        <dbReference type="Google" id="ProtNLM"/>
    </source>
</evidence>
<gene>
    <name evidence="1" type="ORF">BOO71_0010750</name>
</gene>
<comment type="caution">
    <text evidence="1">The sequence shown here is derived from an EMBL/GenBank/DDBJ whole genome shotgun (WGS) entry which is preliminary data.</text>
</comment>
<dbReference type="RefSeq" id="WP_075834815.1">
    <property type="nucleotide sequence ID" value="NZ_MSTI01000126.1"/>
</dbReference>
<proteinExistence type="predicted"/>
<dbReference type="SUPFAM" id="SSF81301">
    <property type="entry name" value="Nucleotidyltransferase"/>
    <property type="match status" value="1"/>
</dbReference>
<name>A0A1U7NVC2_9DEIO</name>
<dbReference type="OrthoDB" id="508419at2"/>
<evidence type="ECO:0000313" key="1">
    <source>
        <dbReference type="EMBL" id="OLV16847.1"/>
    </source>
</evidence>
<dbReference type="Proteomes" id="UP000186607">
    <property type="component" value="Unassembled WGS sequence"/>
</dbReference>
<evidence type="ECO:0000313" key="2">
    <source>
        <dbReference type="Proteomes" id="UP000186607"/>
    </source>
</evidence>
<protein>
    <recommendedName>
        <fullName evidence="3">Polymerase nucleotidyl transferase domain-containing protein</fullName>
    </recommendedName>
</protein>
<sequence length="244" mass="27741">MTSPNARQFLIERLHRQLKAVPHIHAVWLEGADAEGRADEYSDLDLWLDVDSGQQEKVFTVVREVVATFGPMDVEDVYTHPHPQIQQRFYRSVGLPPFLFVDVCIQTHGREVVFGPADAFLALFDRDGVLKRGAAPTVQTKAEAEALISRRWRWILVEKEVRRGHPLEALASYHAEVLEPLTELLRLRYAPHKIGYGLKHIYADLPAEAMHELEGLYALTQPNELPSGMERAGRWMDELASTLT</sequence>
<accession>A0A1U7NVC2</accession>
<organism evidence="1 2">
    <name type="scientific">Deinococcus marmoris</name>
    <dbReference type="NCBI Taxonomy" id="249408"/>
    <lineage>
        <taxon>Bacteria</taxon>
        <taxon>Thermotogati</taxon>
        <taxon>Deinococcota</taxon>
        <taxon>Deinococci</taxon>
        <taxon>Deinococcales</taxon>
        <taxon>Deinococcaceae</taxon>
        <taxon>Deinococcus</taxon>
    </lineage>
</organism>
<reference evidence="1 2" key="1">
    <citation type="submission" date="2017-01" db="EMBL/GenBank/DDBJ databases">
        <title>Genome Analysis of Deinococcus marmoris KOPRI26562.</title>
        <authorList>
            <person name="Kim J.H."/>
            <person name="Oh H.-M."/>
        </authorList>
    </citation>
    <scope>NUCLEOTIDE SEQUENCE [LARGE SCALE GENOMIC DNA]</scope>
    <source>
        <strain evidence="1 2">KOPRI26562</strain>
    </source>
</reference>
<keyword evidence="2" id="KW-1185">Reference proteome</keyword>
<dbReference type="Gene3D" id="3.30.460.10">
    <property type="entry name" value="Beta Polymerase, domain 2"/>
    <property type="match status" value="1"/>
</dbReference>
<dbReference type="AlphaFoldDB" id="A0A1U7NVC2"/>